<proteinExistence type="inferred from homology"/>
<dbReference type="InterPro" id="IPR012945">
    <property type="entry name" value="Tubulin-bd_cofactor_C_dom"/>
</dbReference>
<dbReference type="PROSITE" id="PS51329">
    <property type="entry name" value="C_CAP_COFACTOR_C"/>
    <property type="match status" value="1"/>
</dbReference>
<dbReference type="WBParaSite" id="NBR_0000686101-mRNA-1">
    <property type="protein sequence ID" value="NBR_0000686101-mRNA-1"/>
    <property type="gene ID" value="NBR_0000686101"/>
</dbReference>
<dbReference type="AlphaFoldDB" id="A0A158QXH6"/>
<name>A0A158QXH6_NIPBR</name>
<organism evidence="6">
    <name type="scientific">Nippostrongylus brasiliensis</name>
    <name type="common">Rat hookworm</name>
    <dbReference type="NCBI Taxonomy" id="27835"/>
    <lineage>
        <taxon>Eukaryota</taxon>
        <taxon>Metazoa</taxon>
        <taxon>Ecdysozoa</taxon>
        <taxon>Nematoda</taxon>
        <taxon>Chromadorea</taxon>
        <taxon>Rhabditida</taxon>
        <taxon>Rhabditina</taxon>
        <taxon>Rhabditomorpha</taxon>
        <taxon>Strongyloidea</taxon>
        <taxon>Heligmosomidae</taxon>
        <taxon>Nippostrongylus</taxon>
    </lineage>
</organism>
<dbReference type="PANTHER" id="PTHR15440:SF0">
    <property type="entry name" value="PROTEIN XRP2"/>
    <property type="match status" value="1"/>
</dbReference>
<dbReference type="EMBL" id="UYSL01019836">
    <property type="protein sequence ID" value="VDL70451.1"/>
    <property type="molecule type" value="Genomic_DNA"/>
</dbReference>
<sequence>MVLDYTSTITVDDCSDCLIVLAPCAGSVFIRDCESCTVLVACQQLRTRDCRGLRLALHCATQPIIEETTNAVFHPLTLHYDKFTDDMIGARLSPFFSHSTSVHDFTPEKSELHYRLSSDVLPLNFDQISVLSSHGISTNPEDSDIPFRAGKLGARFVPGSQFVILYFDINQTESGSKLALFLPNKLVVFEVCGEEHDLEQLMSDGGFEKVTDYKESSFAAALTSINQLMLS</sequence>
<dbReference type="InterPro" id="IPR006599">
    <property type="entry name" value="CARP_motif"/>
</dbReference>
<reference evidence="6" key="1">
    <citation type="submission" date="2016-04" db="UniProtKB">
        <authorList>
            <consortium name="WormBaseParasite"/>
        </authorList>
    </citation>
    <scope>IDENTIFICATION</scope>
</reference>
<dbReference type="InterPro" id="IPR016098">
    <property type="entry name" value="CAP/MinC_C"/>
</dbReference>
<evidence type="ECO:0000313" key="6">
    <source>
        <dbReference type="WBParaSite" id="NBR_0000686101-mRNA-1"/>
    </source>
</evidence>
<dbReference type="InterPro" id="IPR039093">
    <property type="entry name" value="XRP2"/>
</dbReference>
<dbReference type="Gene3D" id="2.160.20.70">
    <property type="match status" value="1"/>
</dbReference>
<dbReference type="PANTHER" id="PTHR15440">
    <property type="entry name" value="XRP2 PROTEIN"/>
    <property type="match status" value="1"/>
</dbReference>
<dbReference type="InterPro" id="IPR017901">
    <property type="entry name" value="C-CAP_CF_C-like"/>
</dbReference>
<dbReference type="GO" id="GO:0005929">
    <property type="term" value="C:cilium"/>
    <property type="evidence" value="ECO:0007669"/>
    <property type="project" value="TreeGrafter"/>
</dbReference>
<evidence type="ECO:0000259" key="3">
    <source>
        <dbReference type="PROSITE" id="PS51329"/>
    </source>
</evidence>
<feature type="domain" description="C-CAP/cofactor C-like" evidence="3">
    <location>
        <begin position="1"/>
        <end position="107"/>
    </location>
</feature>
<dbReference type="Pfam" id="PF07986">
    <property type="entry name" value="TBCC"/>
    <property type="match status" value="1"/>
</dbReference>
<evidence type="ECO:0000256" key="2">
    <source>
        <dbReference type="ARBA" id="ARBA00022741"/>
    </source>
</evidence>
<reference evidence="4 5" key="2">
    <citation type="submission" date="2018-11" db="EMBL/GenBank/DDBJ databases">
        <authorList>
            <consortium name="Pathogen Informatics"/>
        </authorList>
    </citation>
    <scope>NUCLEOTIDE SEQUENCE [LARGE SCALE GENOMIC DNA]</scope>
</reference>
<dbReference type="GO" id="GO:1990075">
    <property type="term" value="C:periciliary membrane compartment"/>
    <property type="evidence" value="ECO:0007669"/>
    <property type="project" value="TreeGrafter"/>
</dbReference>
<dbReference type="GO" id="GO:0005096">
    <property type="term" value="F:GTPase activator activity"/>
    <property type="evidence" value="ECO:0007669"/>
    <property type="project" value="InterPro"/>
</dbReference>
<keyword evidence="2" id="KW-0547">Nucleotide-binding</keyword>
<evidence type="ECO:0000313" key="5">
    <source>
        <dbReference type="Proteomes" id="UP000271162"/>
    </source>
</evidence>
<dbReference type="SMART" id="SM00673">
    <property type="entry name" value="CARP"/>
    <property type="match status" value="2"/>
</dbReference>
<dbReference type="OMA" id="HCATQPI"/>
<keyword evidence="5" id="KW-1185">Reference proteome</keyword>
<evidence type="ECO:0000256" key="1">
    <source>
        <dbReference type="ARBA" id="ARBA00008848"/>
    </source>
</evidence>
<dbReference type="GO" id="GO:0000166">
    <property type="term" value="F:nucleotide binding"/>
    <property type="evidence" value="ECO:0007669"/>
    <property type="project" value="UniProtKB-KW"/>
</dbReference>
<dbReference type="GO" id="GO:0006892">
    <property type="term" value="P:post-Golgi vesicle-mediated transport"/>
    <property type="evidence" value="ECO:0007669"/>
    <property type="project" value="TreeGrafter"/>
</dbReference>
<dbReference type="STRING" id="27835.A0A158QXH6"/>
<protein>
    <submittedName>
        <fullName evidence="6">C-CAP/cofactor C-like domain-containing protein</fullName>
    </submittedName>
</protein>
<dbReference type="Proteomes" id="UP000271162">
    <property type="component" value="Unassembled WGS sequence"/>
</dbReference>
<comment type="similarity">
    <text evidence="1">Belongs to the TBCC family.</text>
</comment>
<gene>
    <name evidence="4" type="ORF">NBR_LOCUS6862</name>
</gene>
<evidence type="ECO:0000313" key="4">
    <source>
        <dbReference type="EMBL" id="VDL70451.1"/>
    </source>
</evidence>
<accession>A0A158QXH6</accession>